<proteinExistence type="predicted"/>
<dbReference type="EMBL" id="GBXM01098074">
    <property type="protein sequence ID" value="JAH10503.1"/>
    <property type="molecule type" value="Transcribed_RNA"/>
</dbReference>
<evidence type="ECO:0000313" key="1">
    <source>
        <dbReference type="EMBL" id="JAH10503.1"/>
    </source>
</evidence>
<reference evidence="1" key="1">
    <citation type="submission" date="2014-11" db="EMBL/GenBank/DDBJ databases">
        <authorList>
            <person name="Amaro Gonzalez C."/>
        </authorList>
    </citation>
    <scope>NUCLEOTIDE SEQUENCE</scope>
</reference>
<reference evidence="1" key="2">
    <citation type="journal article" date="2015" name="Fish Shellfish Immunol.">
        <title>Early steps in the European eel (Anguilla anguilla)-Vibrio vulnificus interaction in the gills: Role of the RtxA13 toxin.</title>
        <authorList>
            <person name="Callol A."/>
            <person name="Pajuelo D."/>
            <person name="Ebbesson L."/>
            <person name="Teles M."/>
            <person name="MacKenzie S."/>
            <person name="Amaro C."/>
        </authorList>
    </citation>
    <scope>NUCLEOTIDE SEQUENCE</scope>
</reference>
<sequence>MHDLRHYDFGLISNKIRA</sequence>
<name>A0A0E9Q307_ANGAN</name>
<dbReference type="AlphaFoldDB" id="A0A0E9Q307"/>
<accession>A0A0E9Q307</accession>
<organism evidence="1">
    <name type="scientific">Anguilla anguilla</name>
    <name type="common">European freshwater eel</name>
    <name type="synonym">Muraena anguilla</name>
    <dbReference type="NCBI Taxonomy" id="7936"/>
    <lineage>
        <taxon>Eukaryota</taxon>
        <taxon>Metazoa</taxon>
        <taxon>Chordata</taxon>
        <taxon>Craniata</taxon>
        <taxon>Vertebrata</taxon>
        <taxon>Euteleostomi</taxon>
        <taxon>Actinopterygii</taxon>
        <taxon>Neopterygii</taxon>
        <taxon>Teleostei</taxon>
        <taxon>Anguilliformes</taxon>
        <taxon>Anguillidae</taxon>
        <taxon>Anguilla</taxon>
    </lineage>
</organism>
<protein>
    <submittedName>
        <fullName evidence="1">Uncharacterized protein</fullName>
    </submittedName>
</protein>